<evidence type="ECO:0000259" key="4">
    <source>
        <dbReference type="Pfam" id="PF08402"/>
    </source>
</evidence>
<dbReference type="GO" id="GO:0043190">
    <property type="term" value="C:ATP-binding cassette (ABC) transporter complex"/>
    <property type="evidence" value="ECO:0007669"/>
    <property type="project" value="InterPro"/>
</dbReference>
<keyword evidence="3" id="KW-0472">Membrane</keyword>
<dbReference type="PANTHER" id="PTHR43875:SF15">
    <property type="entry name" value="TREHALOSE IMPORT ATP-BINDING PROTEIN SUGC"/>
    <property type="match status" value="1"/>
</dbReference>
<evidence type="ECO:0000256" key="3">
    <source>
        <dbReference type="ARBA" id="ARBA00023136"/>
    </source>
</evidence>
<dbReference type="InterPro" id="IPR027417">
    <property type="entry name" value="P-loop_NTPase"/>
</dbReference>
<feature type="domain" description="Transport-associated OB type 2" evidence="4">
    <location>
        <begin position="122"/>
        <end position="197"/>
    </location>
</feature>
<proteinExistence type="predicted"/>
<name>A0A0R3RJ61_9BILA</name>
<dbReference type="SUPFAM" id="SSF50331">
    <property type="entry name" value="MOP-like"/>
    <property type="match status" value="1"/>
</dbReference>
<dbReference type="InterPro" id="IPR013611">
    <property type="entry name" value="Transp-assoc_OB_typ2"/>
</dbReference>
<evidence type="ECO:0000313" key="5">
    <source>
        <dbReference type="Proteomes" id="UP000050640"/>
    </source>
</evidence>
<evidence type="ECO:0000313" key="6">
    <source>
        <dbReference type="WBParaSite" id="EEL_0000151901-mRNA-1"/>
    </source>
</evidence>
<reference evidence="6" key="1">
    <citation type="submission" date="2017-02" db="UniProtKB">
        <authorList>
            <consortium name="WormBaseParasite"/>
        </authorList>
    </citation>
    <scope>IDENTIFICATION</scope>
</reference>
<evidence type="ECO:0000256" key="1">
    <source>
        <dbReference type="ARBA" id="ARBA00022475"/>
    </source>
</evidence>
<dbReference type="Proteomes" id="UP000050640">
    <property type="component" value="Unplaced"/>
</dbReference>
<dbReference type="PANTHER" id="PTHR43875">
    <property type="entry name" value="MALTODEXTRIN IMPORT ATP-BINDING PROTEIN MSMX"/>
    <property type="match status" value="1"/>
</dbReference>
<keyword evidence="1" id="KW-1003">Cell membrane</keyword>
<evidence type="ECO:0000256" key="2">
    <source>
        <dbReference type="ARBA" id="ARBA00022967"/>
    </source>
</evidence>
<dbReference type="WBParaSite" id="EEL_0000151901-mRNA-1">
    <property type="protein sequence ID" value="EEL_0000151901-mRNA-1"/>
    <property type="gene ID" value="EEL_0000151901"/>
</dbReference>
<dbReference type="InterPro" id="IPR008995">
    <property type="entry name" value="Mo/tungstate-bd_C_term_dom"/>
</dbReference>
<dbReference type="InterPro" id="IPR047641">
    <property type="entry name" value="ABC_transpr_MalK/UgpC-like"/>
</dbReference>
<keyword evidence="2" id="KW-1278">Translocase</keyword>
<accession>A0A0R3RJ61</accession>
<dbReference type="Pfam" id="PF08402">
    <property type="entry name" value="TOBE_2"/>
    <property type="match status" value="1"/>
</dbReference>
<organism evidence="5 6">
    <name type="scientific">Elaeophora elaphi</name>
    <dbReference type="NCBI Taxonomy" id="1147741"/>
    <lineage>
        <taxon>Eukaryota</taxon>
        <taxon>Metazoa</taxon>
        <taxon>Ecdysozoa</taxon>
        <taxon>Nematoda</taxon>
        <taxon>Chromadorea</taxon>
        <taxon>Rhabditida</taxon>
        <taxon>Spirurina</taxon>
        <taxon>Spiruromorpha</taxon>
        <taxon>Filarioidea</taxon>
        <taxon>Onchocercidae</taxon>
        <taxon>Elaeophora</taxon>
    </lineage>
</organism>
<dbReference type="AlphaFoldDB" id="A0A0R3RJ61"/>
<dbReference type="STRING" id="1147741.A0A0R3RJ61"/>
<dbReference type="Gene3D" id="3.40.50.300">
    <property type="entry name" value="P-loop containing nucleotide triphosphate hydrolases"/>
    <property type="match status" value="1"/>
</dbReference>
<keyword evidence="5" id="KW-1185">Reference proteome</keyword>
<dbReference type="GO" id="GO:0016887">
    <property type="term" value="F:ATP hydrolysis activity"/>
    <property type="evidence" value="ECO:0007669"/>
    <property type="project" value="InterPro"/>
</dbReference>
<dbReference type="SUPFAM" id="SSF52540">
    <property type="entry name" value="P-loop containing nucleoside triphosphate hydrolases"/>
    <property type="match status" value="1"/>
</dbReference>
<dbReference type="Gene3D" id="2.40.50.100">
    <property type="match status" value="1"/>
</dbReference>
<protein>
    <submittedName>
        <fullName evidence="6">TOBE_2 domain-containing protein</fullName>
    </submittedName>
</protein>
<dbReference type="GO" id="GO:0005524">
    <property type="term" value="F:ATP binding"/>
    <property type="evidence" value="ECO:0007669"/>
    <property type="project" value="InterPro"/>
</dbReference>
<sequence length="200" mass="22114">MDEPLGALDKNLREHLQLEIKHLHERLGITVVYVTHDQSEALTMSDRVAVFNAGKIEQLASPTELYERPATPFVAGFIGENNRLTGEISGRDGDEYAVQTETGPRIVVRSSLAFTERQRVMISVRPERVRLDNAEACLNTFEGTVEEVIYLGDHKRVHVRVGETSTLVAKVPNAGTNIDIKPSQVRSLGWDSGDAVLIPA</sequence>
<dbReference type="GO" id="GO:0022857">
    <property type="term" value="F:transmembrane transporter activity"/>
    <property type="evidence" value="ECO:0007669"/>
    <property type="project" value="InterPro"/>
</dbReference>